<dbReference type="Proteomes" id="UP000053237">
    <property type="component" value="Unassembled WGS sequence"/>
</dbReference>
<feature type="signal peptide" evidence="1">
    <location>
        <begin position="1"/>
        <end position="23"/>
    </location>
</feature>
<dbReference type="PROSITE" id="PS51257">
    <property type="entry name" value="PROKAR_LIPOPROTEIN"/>
    <property type="match status" value="1"/>
</dbReference>
<reference evidence="2 3" key="1">
    <citation type="submission" date="2012-05" db="EMBL/GenBank/DDBJ databases">
        <title>Recombination and specialization in a pathogen metapopulation.</title>
        <authorList>
            <person name="Gardiner A."/>
            <person name="Kemen E."/>
            <person name="Schultz-Larsen T."/>
            <person name="MacLean D."/>
            <person name="Van Oosterhout C."/>
            <person name="Jones J.D.G."/>
        </authorList>
    </citation>
    <scope>NUCLEOTIDE SEQUENCE [LARGE SCALE GENOMIC DNA]</scope>
    <source>
        <strain evidence="2 3">Ac Nc2</strain>
    </source>
</reference>
<proteinExistence type="predicted"/>
<evidence type="ECO:0000256" key="1">
    <source>
        <dbReference type="SAM" id="SignalP"/>
    </source>
</evidence>
<accession>A0A024G6K2</accession>
<evidence type="ECO:0000313" key="2">
    <source>
        <dbReference type="EMBL" id="CCI42486.1"/>
    </source>
</evidence>
<protein>
    <submittedName>
        <fullName evidence="2">Uncharacterized protein</fullName>
    </submittedName>
</protein>
<sequence length="264" mass="31048">MPSLRPVSMVAWVFACHLRPSFGQLYQKVYRTYKYDKKRSTVREQYSRCQDCMVIKAGVSGISLDEVDHHTARFTITGMPHTFVRVKMYCSFSDECSFLKESPTPISTSDKNLDRQEQMQTQEQSNSRLLCLSVETSAFFQDCRNFVKETNESDSIGEFLFVSGEVEYVVFVMKSLKTREQVVQPGKTYGRCDSFRDQFYTDEFFFFFMRRNSWYSNALVFWSYTIARKTHCQYDSVKSWRELKCPPAIYAHAMHEGGTEKWFI</sequence>
<gene>
    <name evidence="2" type="ORF">BN9_032700</name>
</gene>
<keyword evidence="1" id="KW-0732">Signal</keyword>
<feature type="chain" id="PRO_5001529494" evidence="1">
    <location>
        <begin position="24"/>
        <end position="264"/>
    </location>
</feature>
<organism evidence="2 3">
    <name type="scientific">Albugo candida</name>
    <dbReference type="NCBI Taxonomy" id="65357"/>
    <lineage>
        <taxon>Eukaryota</taxon>
        <taxon>Sar</taxon>
        <taxon>Stramenopiles</taxon>
        <taxon>Oomycota</taxon>
        <taxon>Peronosporomycetes</taxon>
        <taxon>Albuginales</taxon>
        <taxon>Albuginaceae</taxon>
        <taxon>Albugo</taxon>
    </lineage>
</organism>
<evidence type="ECO:0000313" key="3">
    <source>
        <dbReference type="Proteomes" id="UP000053237"/>
    </source>
</evidence>
<dbReference type="InParanoid" id="A0A024G6K2"/>
<keyword evidence="3" id="KW-1185">Reference proteome</keyword>
<dbReference type="EMBL" id="CAIX01000034">
    <property type="protein sequence ID" value="CCI42486.1"/>
    <property type="molecule type" value="Genomic_DNA"/>
</dbReference>
<name>A0A024G6K2_9STRA</name>
<comment type="caution">
    <text evidence="2">The sequence shown here is derived from an EMBL/GenBank/DDBJ whole genome shotgun (WGS) entry which is preliminary data.</text>
</comment>
<dbReference type="AlphaFoldDB" id="A0A024G6K2"/>